<comment type="similarity">
    <text evidence="6">Belongs to the peptidase M48 family.</text>
</comment>
<dbReference type="InterPro" id="IPR001915">
    <property type="entry name" value="Peptidase_M48"/>
</dbReference>
<comment type="cofactor">
    <cofactor evidence="6">
        <name>Zn(2+)</name>
        <dbReference type="ChEBI" id="CHEBI:29105"/>
    </cofactor>
    <text evidence="6">Binds 1 zinc ion per subunit.</text>
</comment>
<evidence type="ECO:0000256" key="7">
    <source>
        <dbReference type="SAM" id="Phobius"/>
    </source>
</evidence>
<dbReference type="Proteomes" id="UP000756860">
    <property type="component" value="Unassembled WGS sequence"/>
</dbReference>
<dbReference type="InterPro" id="IPR027057">
    <property type="entry name" value="CAXX_Prtase_1"/>
</dbReference>
<evidence type="ECO:0000256" key="6">
    <source>
        <dbReference type="RuleBase" id="RU003983"/>
    </source>
</evidence>
<dbReference type="EMBL" id="JAHCVK010000001">
    <property type="protein sequence ID" value="MBT0651535.1"/>
    <property type="molecule type" value="Genomic_DNA"/>
</dbReference>
<dbReference type="Gene3D" id="3.30.2010.10">
    <property type="entry name" value="Metalloproteases ('zincins'), catalytic domain"/>
    <property type="match status" value="1"/>
</dbReference>
<evidence type="ECO:0000256" key="2">
    <source>
        <dbReference type="ARBA" id="ARBA00022723"/>
    </source>
</evidence>
<keyword evidence="3 6" id="KW-0378">Hydrolase</keyword>
<feature type="transmembrane region" description="Helical" evidence="7">
    <location>
        <begin position="110"/>
        <end position="131"/>
    </location>
</feature>
<dbReference type="CDD" id="cd07343">
    <property type="entry name" value="M48A_Zmpste24p_like"/>
    <property type="match status" value="1"/>
</dbReference>
<sequence>MAERAGLTVSRVMQVDASRRSQHSNAYFTGIGRVKRIVLYDTLIRQMTHQEILAVLAHEIGHWKKGHLWKQLVMTEVGALLACFAAWWLLGWGGLPGLIGLQGGSFAAQLTILAFLGSMLAFPFTPFSSWLSRRHEREADRYATELSGHPEALASALIKLSAENLANLHPHPLFAWFYYSHPPVVERVKRLQASADYQRQSA</sequence>
<evidence type="ECO:0000256" key="4">
    <source>
        <dbReference type="ARBA" id="ARBA00022833"/>
    </source>
</evidence>
<evidence type="ECO:0000256" key="3">
    <source>
        <dbReference type="ARBA" id="ARBA00022801"/>
    </source>
</evidence>
<evidence type="ECO:0000256" key="1">
    <source>
        <dbReference type="ARBA" id="ARBA00022670"/>
    </source>
</evidence>
<reference evidence="9 10" key="1">
    <citation type="submission" date="2021-05" db="EMBL/GenBank/DDBJ databases">
        <title>The draft genome of Geobacter luticola JCM 17780.</title>
        <authorList>
            <person name="Xu Z."/>
            <person name="Masuda Y."/>
            <person name="Itoh H."/>
            <person name="Senoo K."/>
        </authorList>
    </citation>
    <scope>NUCLEOTIDE SEQUENCE [LARGE SCALE GENOMIC DNA]</scope>
    <source>
        <strain evidence="9 10">JCM 17780</strain>
    </source>
</reference>
<dbReference type="Pfam" id="PF01435">
    <property type="entry name" value="Peptidase_M48"/>
    <property type="match status" value="1"/>
</dbReference>
<keyword evidence="1 6" id="KW-0645">Protease</keyword>
<keyword evidence="2" id="KW-0479">Metal-binding</keyword>
<keyword evidence="10" id="KW-1185">Reference proteome</keyword>
<comment type="caution">
    <text evidence="9">The sequence shown here is derived from an EMBL/GenBank/DDBJ whole genome shotgun (WGS) entry which is preliminary data.</text>
</comment>
<keyword evidence="7" id="KW-0812">Transmembrane</keyword>
<organism evidence="9 10">
    <name type="scientific">Geomobilimonas luticola</name>
    <dbReference type="NCBI Taxonomy" id="1114878"/>
    <lineage>
        <taxon>Bacteria</taxon>
        <taxon>Pseudomonadati</taxon>
        <taxon>Thermodesulfobacteriota</taxon>
        <taxon>Desulfuromonadia</taxon>
        <taxon>Geobacterales</taxon>
        <taxon>Geobacteraceae</taxon>
        <taxon>Geomobilimonas</taxon>
    </lineage>
</organism>
<keyword evidence="7" id="KW-1133">Transmembrane helix</keyword>
<keyword evidence="4 6" id="KW-0862">Zinc</keyword>
<protein>
    <submittedName>
        <fullName evidence="9">M48 family metallopeptidase</fullName>
    </submittedName>
</protein>
<evidence type="ECO:0000256" key="5">
    <source>
        <dbReference type="ARBA" id="ARBA00023049"/>
    </source>
</evidence>
<evidence type="ECO:0000313" key="9">
    <source>
        <dbReference type="EMBL" id="MBT0651535.1"/>
    </source>
</evidence>
<gene>
    <name evidence="9" type="ORF">KI810_00565</name>
</gene>
<feature type="transmembrane region" description="Helical" evidence="7">
    <location>
        <begin position="72"/>
        <end position="90"/>
    </location>
</feature>
<keyword evidence="5 6" id="KW-0482">Metalloprotease</keyword>
<accession>A0ABS5S837</accession>
<feature type="domain" description="Peptidase M48" evidence="8">
    <location>
        <begin position="2"/>
        <end position="193"/>
    </location>
</feature>
<evidence type="ECO:0000259" key="8">
    <source>
        <dbReference type="Pfam" id="PF01435"/>
    </source>
</evidence>
<evidence type="ECO:0000313" key="10">
    <source>
        <dbReference type="Proteomes" id="UP000756860"/>
    </source>
</evidence>
<proteinExistence type="inferred from homology"/>
<keyword evidence="7" id="KW-0472">Membrane</keyword>
<name>A0ABS5S837_9BACT</name>
<dbReference type="PANTHER" id="PTHR10120">
    <property type="entry name" value="CAAX PRENYL PROTEASE 1"/>
    <property type="match status" value="1"/>
</dbReference>